<dbReference type="EMBL" id="LDOT01000098">
    <property type="protein sequence ID" value="KLU98740.1"/>
    <property type="molecule type" value="Genomic_DNA"/>
</dbReference>
<name>A0A0J1GGQ9_9GAMM</name>
<dbReference type="Proteomes" id="UP000036097">
    <property type="component" value="Unassembled WGS sequence"/>
</dbReference>
<dbReference type="AlphaFoldDB" id="A0A0J1GGQ9"/>
<reference evidence="1 2" key="1">
    <citation type="submission" date="2015-05" db="EMBL/GenBank/DDBJ databases">
        <title>Photobacterium galathea sp. nov.</title>
        <authorList>
            <person name="Machado H."/>
            <person name="Gram L."/>
        </authorList>
    </citation>
    <scope>NUCLEOTIDE SEQUENCE [LARGE SCALE GENOMIC DNA]</scope>
    <source>
        <strain evidence="1 2">CGMCC 1.12159</strain>
    </source>
</reference>
<evidence type="ECO:0000313" key="1">
    <source>
        <dbReference type="EMBL" id="KLU98740.1"/>
    </source>
</evidence>
<organism evidence="1 2">
    <name type="scientific">Photobacterium aquae</name>
    <dbReference type="NCBI Taxonomy" id="1195763"/>
    <lineage>
        <taxon>Bacteria</taxon>
        <taxon>Pseudomonadati</taxon>
        <taxon>Pseudomonadota</taxon>
        <taxon>Gammaproteobacteria</taxon>
        <taxon>Vibrionales</taxon>
        <taxon>Vibrionaceae</taxon>
        <taxon>Photobacterium</taxon>
    </lineage>
</organism>
<proteinExistence type="predicted"/>
<accession>A0A0J1GGQ9</accession>
<dbReference type="PATRIC" id="fig|1195763.3.peg.4932"/>
<comment type="caution">
    <text evidence="1">The sequence shown here is derived from an EMBL/GenBank/DDBJ whole genome shotgun (WGS) entry which is preliminary data.</text>
</comment>
<gene>
    <name evidence="1" type="ORF">ABT56_23120</name>
</gene>
<keyword evidence="2" id="KW-1185">Reference proteome</keyword>
<protein>
    <submittedName>
        <fullName evidence="1">Uncharacterized protein</fullName>
    </submittedName>
</protein>
<evidence type="ECO:0000313" key="2">
    <source>
        <dbReference type="Proteomes" id="UP000036097"/>
    </source>
</evidence>
<sequence>MNIHKELYKLFYQAERLRKATCFKQFGKCPFSLSKDAIRMTYGCGIDIACLFDAQAAAARVMVNRFESDFPKSRDLQDIFDGGEL</sequence>